<dbReference type="Proteomes" id="UP001652626">
    <property type="component" value="Chromosome 25"/>
</dbReference>
<gene>
    <name evidence="2" type="primary">LOC135194145</name>
</gene>
<proteinExistence type="predicted"/>
<dbReference type="GeneID" id="135194145"/>
<organism evidence="1 2">
    <name type="scientific">Vanessa tameamea</name>
    <name type="common">Kamehameha butterfly</name>
    <dbReference type="NCBI Taxonomy" id="334116"/>
    <lineage>
        <taxon>Eukaryota</taxon>
        <taxon>Metazoa</taxon>
        <taxon>Ecdysozoa</taxon>
        <taxon>Arthropoda</taxon>
        <taxon>Hexapoda</taxon>
        <taxon>Insecta</taxon>
        <taxon>Pterygota</taxon>
        <taxon>Neoptera</taxon>
        <taxon>Endopterygota</taxon>
        <taxon>Lepidoptera</taxon>
        <taxon>Glossata</taxon>
        <taxon>Ditrysia</taxon>
        <taxon>Papilionoidea</taxon>
        <taxon>Nymphalidae</taxon>
        <taxon>Nymphalinae</taxon>
        <taxon>Vanessa</taxon>
    </lineage>
</organism>
<evidence type="ECO:0000313" key="1">
    <source>
        <dbReference type="Proteomes" id="UP001652626"/>
    </source>
</evidence>
<reference evidence="2" key="1">
    <citation type="submission" date="2025-08" db="UniProtKB">
        <authorList>
            <consortium name="RefSeq"/>
        </authorList>
    </citation>
    <scope>IDENTIFICATION</scope>
    <source>
        <tissue evidence="2">Whole body</tissue>
    </source>
</reference>
<keyword evidence="1" id="KW-1185">Reference proteome</keyword>
<protein>
    <submittedName>
        <fullName evidence="2">Uncharacterized protein LOC135194145</fullName>
    </submittedName>
</protein>
<sequence>MKTVPKISRRTDLIDNFNKSDISPLQIDYNPQDYDHHITENKIESTHQAQDLEQLTNGELHKIIGNYSQSTKNKDLSKLVVAELKQGTEVIGDKNVPPMSNITFTPENDTLTAMTYIAGNLLTKLWDIEKESSDASIEVESMKHNKIIDLLELFKEPLSIRQENFLKNALIKLSDTLNKNKNVKNVSLCETITETDISDDENSNKKGQDNINMTNCKKAKFEKMQKDKVKQKETATDVISKLNNVISLMKKFEKVQNSIKDLKYHTLNVQPGETDIGSGTVGIEMKNDENSSLNLFGNLLEKITKLLIPNNASKKVTSKLRNLNQFNRNDHVKRVVEDKFKMDLKSTNVTVKDKLIFDYLNHINNNPNCLLSQVREKKDEGNIEGDILYNLSDFFKIKSLIDLIKLTKPDAKTSQAVSATETYKEAPALKDVLRDTPSKVTSNISQKLNITKEKLKGHLKAIIDDLLELQNENDPKAKSNIYILDALPCIYNILNSDKLSNDQKSKKQLDLDPLSKIKKLIDSLKLEFTSNTFTRRNNLVSIERPRSAKVFERILKNVNKNLKLTRRSFSYKKPKTYEELKNVMEKVELGSNSYKNFALLSVIPPQKRLMLLKTLEADTKQNILALKNIQDSFDTLYKLPVEKQNEFQEFIANAENNINLSVKVLNNLFKPKPTNSKDMVEVFAPDKFEAINRQTFNRPESSPEHVSNYKSEDVKLTRDQIISLLIENRIKLYLATKEATNADLSDDINYNIGKRIITLLKQGNVMVAKELFKVFIANKRGGFQKNDGPGATITASDAKENVPLLLALKEPLIRFDNDAKKMQMKTPELLFTQLLNLKKIK</sequence>
<evidence type="ECO:0000313" key="2">
    <source>
        <dbReference type="RefSeq" id="XP_064075084.1"/>
    </source>
</evidence>
<dbReference type="RefSeq" id="XP_064075084.1">
    <property type="nucleotide sequence ID" value="XM_064219014.1"/>
</dbReference>
<accession>A0ABM4AUV7</accession>
<name>A0ABM4AUV7_VANTA</name>